<keyword evidence="1" id="KW-1133">Transmembrane helix</keyword>
<gene>
    <name evidence="2" type="ORF">R3P38DRAFT_3519047</name>
</gene>
<feature type="non-terminal residue" evidence="2">
    <location>
        <position position="1"/>
    </location>
</feature>
<keyword evidence="3" id="KW-1185">Reference proteome</keyword>
<dbReference type="EMBL" id="JAWWNJ010000028">
    <property type="protein sequence ID" value="KAK7028701.1"/>
    <property type="molecule type" value="Genomic_DNA"/>
</dbReference>
<reference evidence="2 3" key="1">
    <citation type="journal article" date="2024" name="J Genomics">
        <title>Draft genome sequencing and assembly of Favolaschia claudopus CIRM-BRFM 2984 isolated from oak limbs.</title>
        <authorList>
            <person name="Navarro D."/>
            <person name="Drula E."/>
            <person name="Chaduli D."/>
            <person name="Cazenave R."/>
            <person name="Ahrendt S."/>
            <person name="Wang J."/>
            <person name="Lipzen A."/>
            <person name="Daum C."/>
            <person name="Barry K."/>
            <person name="Grigoriev I.V."/>
            <person name="Favel A."/>
            <person name="Rosso M.N."/>
            <person name="Martin F."/>
        </authorList>
    </citation>
    <scope>NUCLEOTIDE SEQUENCE [LARGE SCALE GENOMIC DNA]</scope>
    <source>
        <strain evidence="2 3">CIRM-BRFM 2984</strain>
    </source>
</reference>
<feature type="transmembrane region" description="Helical" evidence="1">
    <location>
        <begin position="51"/>
        <end position="70"/>
    </location>
</feature>
<feature type="transmembrane region" description="Helical" evidence="1">
    <location>
        <begin position="324"/>
        <end position="343"/>
    </location>
</feature>
<feature type="transmembrane region" description="Helical" evidence="1">
    <location>
        <begin position="261"/>
        <end position="278"/>
    </location>
</feature>
<proteinExistence type="predicted"/>
<keyword evidence="1" id="KW-0812">Transmembrane</keyword>
<feature type="non-terminal residue" evidence="2">
    <location>
        <position position="371"/>
    </location>
</feature>
<sequence length="371" mass="41452">NTCTDIDKCRTLYDIVWACLTTIFACIWVSVHPNMPPQPSAWDGTAGSRRRLRLMLVALIAPEIMVAFAARQWFSARRFSKAHEISLTHGFFYSMGGFVDTKGYPIIGEKRVTPSVLAAIIAVPEADLEDKSKRDGLAKLLAVTQILRVVAQSLARWNQDLAITSLEIATVAYAVVTTFMWFFWMSKPLDTQTTIQIAVETPDYAQGGTVAWFHTKDSWNAMDRFLGMLIGYSQSFDTRNLKNVPVFFSPPEDWHLAASQARLALAPTIAFGAIHCMAWDTKFPSMAEKWMWCLSAVVVTVVPVVLLVVGDPDIPLPDWLGTGIWYLAVFVGVPLYVVARLALLGLPFTTLRALEPAVLINVRWEKYIPHL</sequence>
<evidence type="ECO:0000313" key="3">
    <source>
        <dbReference type="Proteomes" id="UP001362999"/>
    </source>
</evidence>
<comment type="caution">
    <text evidence="2">The sequence shown here is derived from an EMBL/GenBank/DDBJ whole genome shotgun (WGS) entry which is preliminary data.</text>
</comment>
<dbReference type="AlphaFoldDB" id="A0AAW0BQ55"/>
<evidence type="ECO:0000256" key="1">
    <source>
        <dbReference type="SAM" id="Phobius"/>
    </source>
</evidence>
<feature type="transmembrane region" description="Helical" evidence="1">
    <location>
        <begin position="12"/>
        <end position="31"/>
    </location>
</feature>
<dbReference type="PANTHER" id="PTHR35043:SF7">
    <property type="entry name" value="TRANSCRIPTION FACTOR DOMAIN-CONTAINING PROTEIN"/>
    <property type="match status" value="1"/>
</dbReference>
<dbReference type="PANTHER" id="PTHR35043">
    <property type="entry name" value="TRANSCRIPTION FACTOR DOMAIN-CONTAINING PROTEIN"/>
    <property type="match status" value="1"/>
</dbReference>
<organism evidence="2 3">
    <name type="scientific">Favolaschia claudopus</name>
    <dbReference type="NCBI Taxonomy" id="2862362"/>
    <lineage>
        <taxon>Eukaryota</taxon>
        <taxon>Fungi</taxon>
        <taxon>Dikarya</taxon>
        <taxon>Basidiomycota</taxon>
        <taxon>Agaricomycotina</taxon>
        <taxon>Agaricomycetes</taxon>
        <taxon>Agaricomycetidae</taxon>
        <taxon>Agaricales</taxon>
        <taxon>Marasmiineae</taxon>
        <taxon>Mycenaceae</taxon>
        <taxon>Favolaschia</taxon>
    </lineage>
</organism>
<feature type="transmembrane region" description="Helical" evidence="1">
    <location>
        <begin position="290"/>
        <end position="309"/>
    </location>
</feature>
<name>A0AAW0BQ55_9AGAR</name>
<feature type="transmembrane region" description="Helical" evidence="1">
    <location>
        <begin position="161"/>
        <end position="184"/>
    </location>
</feature>
<accession>A0AAW0BQ55</accession>
<keyword evidence="1" id="KW-0472">Membrane</keyword>
<dbReference type="Proteomes" id="UP001362999">
    <property type="component" value="Unassembled WGS sequence"/>
</dbReference>
<protein>
    <submittedName>
        <fullName evidence="2">Uncharacterized protein</fullName>
    </submittedName>
</protein>
<evidence type="ECO:0000313" key="2">
    <source>
        <dbReference type="EMBL" id="KAK7028701.1"/>
    </source>
</evidence>